<keyword evidence="6" id="KW-0274">FAD</keyword>
<evidence type="ECO:0000256" key="1">
    <source>
        <dbReference type="ARBA" id="ARBA00001974"/>
    </source>
</evidence>
<sequence length="492" mass="54376">MTSRDGFRWTPETGLSQGVPSIGVISPPTNISSSSAKYDVIVVGAGYSGLTAARDLTLAGLRVLLIEARDRIGGRSWSSNIGDYPFEMGGTWVHWSQPHVWREISRYNMRTELEESLNFSRGVNHFHLRTAQGSSIMSHEEEDALLSAAIHKFVNVDGDLGRKVLPFPHDAFHVPEARRYDGISAQDRIEAIALSLSPNERASLESFVLLSSCATLEETSFFEFLHWWALCGYSYRGWMDALISYKFRGGQSTFAIKFFKEALATGRLLYAFNSPVSSISDRGDKVTLTTRDGRQYTGARLVSTIPLNVLNTISFDPPLDTQRAAATNIGHVNQCVKVHAEISSKDMRSWTGISYPFNKLLYAIGDGTTPAGNTHIVCFGGSNNEIHPEEDINETKNAVESMAPGNMDIQRLVFHNWSKDEFAKGAWFFSSPGLLSTSLGAMRAQHGNVVFANSDWAVGWRGFIDGAIEEGTRAAMTVKEDIQPAPIERSYL</sequence>
<proteinExistence type="inferred from homology"/>
<feature type="binding site" evidence="5">
    <location>
        <position position="276"/>
    </location>
    <ligand>
        <name>FAD</name>
        <dbReference type="ChEBI" id="CHEBI:57692"/>
    </ligand>
</feature>
<dbReference type="InterPro" id="IPR001613">
    <property type="entry name" value="Flavin_amine_oxidase"/>
</dbReference>
<keyword evidence="6" id="KW-0285">Flavoprotein</keyword>
<dbReference type="SUPFAM" id="SSF51905">
    <property type="entry name" value="FAD/NAD(P)-binding domain"/>
    <property type="match status" value="1"/>
</dbReference>
<dbReference type="AlphaFoldDB" id="A0A167TUZ6"/>
<dbReference type="PRINTS" id="PR00757">
    <property type="entry name" value="AMINEOXDASEF"/>
</dbReference>
<feature type="binding site" evidence="5">
    <location>
        <position position="48"/>
    </location>
    <ligand>
        <name>FAD</name>
        <dbReference type="ChEBI" id="CHEBI:57692"/>
    </ligand>
</feature>
<evidence type="ECO:0000256" key="4">
    <source>
        <dbReference type="ARBA" id="ARBA00048448"/>
    </source>
</evidence>
<keyword evidence="3 6" id="KW-0560">Oxidoreductase</keyword>
<evidence type="ECO:0000256" key="2">
    <source>
        <dbReference type="ARBA" id="ARBA00005995"/>
    </source>
</evidence>
<evidence type="ECO:0000256" key="5">
    <source>
        <dbReference type="PIRSR" id="PIRSR601613-1"/>
    </source>
</evidence>
<name>A0A167TUZ6_PENCH</name>
<evidence type="ECO:0000313" key="8">
    <source>
        <dbReference type="EMBL" id="KZN88649.1"/>
    </source>
</evidence>
<evidence type="ECO:0000256" key="6">
    <source>
        <dbReference type="RuleBase" id="RU362067"/>
    </source>
</evidence>
<feature type="domain" description="Amine oxidase" evidence="7">
    <location>
        <begin position="48"/>
        <end position="478"/>
    </location>
</feature>
<dbReference type="Pfam" id="PF01593">
    <property type="entry name" value="Amino_oxidase"/>
    <property type="match status" value="1"/>
</dbReference>
<dbReference type="FunFam" id="3.90.660.10:FF:000025">
    <property type="entry name" value="Amine oxidase"/>
    <property type="match status" value="1"/>
</dbReference>
<dbReference type="Proteomes" id="UP000076449">
    <property type="component" value="Chromosome II"/>
</dbReference>
<comment type="similarity">
    <text evidence="2 6">Belongs to the flavin monoamine oxidase family.</text>
</comment>
<comment type="catalytic activity">
    <reaction evidence="4">
        <text>a secondary aliphatic amine + O2 + H2O = a primary amine + an aldehyde + H2O2</text>
        <dbReference type="Rhea" id="RHEA:26414"/>
        <dbReference type="ChEBI" id="CHEBI:15377"/>
        <dbReference type="ChEBI" id="CHEBI:15379"/>
        <dbReference type="ChEBI" id="CHEBI:16240"/>
        <dbReference type="ChEBI" id="CHEBI:17478"/>
        <dbReference type="ChEBI" id="CHEBI:58855"/>
        <dbReference type="ChEBI" id="CHEBI:65296"/>
        <dbReference type="EC" id="1.4.3.4"/>
    </reaction>
</comment>
<evidence type="ECO:0000259" key="7">
    <source>
        <dbReference type="Pfam" id="PF01593"/>
    </source>
</evidence>
<feature type="binding site" evidence="5">
    <location>
        <begin position="67"/>
        <end position="68"/>
    </location>
    <ligand>
        <name>FAD</name>
        <dbReference type="ChEBI" id="CHEBI:57692"/>
    </ligand>
</feature>
<dbReference type="Gene3D" id="3.90.660.10">
    <property type="match status" value="2"/>
</dbReference>
<evidence type="ECO:0000256" key="3">
    <source>
        <dbReference type="ARBA" id="ARBA00023002"/>
    </source>
</evidence>
<dbReference type="InterPro" id="IPR036188">
    <property type="entry name" value="FAD/NAD-bd_sf"/>
</dbReference>
<gene>
    <name evidence="8" type="ORF">EN45_072260</name>
</gene>
<comment type="cofactor">
    <cofactor evidence="1 6">
        <name>FAD</name>
        <dbReference type="ChEBI" id="CHEBI:57692"/>
    </cofactor>
</comment>
<feature type="binding site" evidence="5">
    <location>
        <position position="379"/>
    </location>
    <ligand>
        <name>substrate</name>
    </ligand>
</feature>
<dbReference type="EC" id="1.4.3.-" evidence="6"/>
<dbReference type="PANTHER" id="PTHR43563:SF1">
    <property type="entry name" value="AMINE OXIDASE [FLAVIN-CONTAINING] B"/>
    <property type="match status" value="1"/>
</dbReference>
<dbReference type="EMBL" id="CM002799">
    <property type="protein sequence ID" value="KZN88649.1"/>
    <property type="molecule type" value="Genomic_DNA"/>
</dbReference>
<dbReference type="InterPro" id="IPR002937">
    <property type="entry name" value="Amino_oxidase"/>
</dbReference>
<dbReference type="InterPro" id="IPR050703">
    <property type="entry name" value="Flavin_MAO"/>
</dbReference>
<organism evidence="8">
    <name type="scientific">Penicillium chrysogenum</name>
    <name type="common">Penicillium notatum</name>
    <dbReference type="NCBI Taxonomy" id="5076"/>
    <lineage>
        <taxon>Eukaryota</taxon>
        <taxon>Fungi</taxon>
        <taxon>Dikarya</taxon>
        <taxon>Ascomycota</taxon>
        <taxon>Pezizomycotina</taxon>
        <taxon>Eurotiomycetes</taxon>
        <taxon>Eurotiomycetidae</taxon>
        <taxon>Eurotiales</taxon>
        <taxon>Aspergillaceae</taxon>
        <taxon>Penicillium</taxon>
        <taxon>Penicillium chrysogenum species complex</taxon>
    </lineage>
</organism>
<dbReference type="GO" id="GO:0097621">
    <property type="term" value="F:monoamine oxidase activity"/>
    <property type="evidence" value="ECO:0007669"/>
    <property type="project" value="UniProtKB-EC"/>
</dbReference>
<dbReference type="PANTHER" id="PTHR43563">
    <property type="entry name" value="AMINE OXIDASE"/>
    <property type="match status" value="1"/>
</dbReference>
<dbReference type="Gene3D" id="3.40.50.720">
    <property type="entry name" value="NAD(P)-binding Rossmann-like Domain"/>
    <property type="match status" value="1"/>
</dbReference>
<reference evidence="8" key="1">
    <citation type="journal article" date="2014" name="Genome Announc.">
        <title>Complete sequencing and chromosome-scale genome assembly of the industrial progenitor strain P2niaD18 from the penicillin producer Penicillium chrysogenum.</title>
        <authorList>
            <person name="Specht T."/>
            <person name="Dahlmann T.A."/>
            <person name="Zadra I."/>
            <person name="Kurnsteiner H."/>
            <person name="Kuck U."/>
        </authorList>
    </citation>
    <scope>NUCLEOTIDE SEQUENCE [LARGE SCALE GENOMIC DNA]</scope>
    <source>
        <strain evidence="8">P2niaD18</strain>
    </source>
</reference>
<accession>A0A167TUZ6</accession>
<protein>
    <recommendedName>
        <fullName evidence="6">Amine oxidase</fullName>
        <ecNumber evidence="6">1.4.3.-</ecNumber>
    </recommendedName>
</protein>
<dbReference type="PhylomeDB" id="A0A167TUZ6"/>
<dbReference type="Gene3D" id="3.50.50.60">
    <property type="entry name" value="FAD/NAD(P)-binding domain"/>
    <property type="match status" value="1"/>
</dbReference>